<evidence type="ECO:0000256" key="2">
    <source>
        <dbReference type="ARBA" id="ARBA00022723"/>
    </source>
</evidence>
<evidence type="ECO:0000259" key="7">
    <source>
        <dbReference type="PROSITE" id="PS51379"/>
    </source>
</evidence>
<dbReference type="InterPro" id="IPR017896">
    <property type="entry name" value="4Fe4S_Fe-S-bd"/>
</dbReference>
<comment type="caution">
    <text evidence="8">The sequence shown here is derived from an EMBL/GenBank/DDBJ whole genome shotgun (WGS) entry which is preliminary data.</text>
</comment>
<dbReference type="EMBL" id="SMKZ01000002">
    <property type="protein sequence ID" value="TDE14974.1"/>
    <property type="molecule type" value="Genomic_DNA"/>
</dbReference>
<dbReference type="Gene3D" id="1.10.1060.10">
    <property type="entry name" value="Alpha-helical ferredoxin"/>
    <property type="match status" value="1"/>
</dbReference>
<keyword evidence="2 6" id="KW-0479">Metal-binding</keyword>
<evidence type="ECO:0000313" key="9">
    <source>
        <dbReference type="Proteomes" id="UP000294739"/>
    </source>
</evidence>
<keyword evidence="1 6" id="KW-0004">4Fe-4S</keyword>
<keyword evidence="6" id="KW-0813">Transport</keyword>
<protein>
    <recommendedName>
        <fullName evidence="6">Glycolate oxidase iron-sulfur subunit</fullName>
        <ecNumber evidence="6">1.1.99.14</ecNumber>
    </recommendedName>
</protein>
<proteinExistence type="predicted"/>
<evidence type="ECO:0000256" key="1">
    <source>
        <dbReference type="ARBA" id="ARBA00022485"/>
    </source>
</evidence>
<dbReference type="OrthoDB" id="9770306at2"/>
<dbReference type="EC" id="1.1.99.14" evidence="6"/>
<dbReference type="PROSITE" id="PS51379">
    <property type="entry name" value="4FE4S_FER_2"/>
    <property type="match status" value="2"/>
</dbReference>
<dbReference type="InterPro" id="IPR017900">
    <property type="entry name" value="4Fe4S_Fe_S_CS"/>
</dbReference>
<dbReference type="InParanoid" id="A0A4R5DRN6"/>
<accession>A0A4R5DRN6</accession>
<keyword evidence="9" id="KW-1185">Reference proteome</keyword>
<evidence type="ECO:0000256" key="5">
    <source>
        <dbReference type="ARBA" id="ARBA00023014"/>
    </source>
</evidence>
<dbReference type="RefSeq" id="WP_131890659.1">
    <property type="nucleotide sequence ID" value="NZ_SMKZ01000002.1"/>
</dbReference>
<evidence type="ECO:0000256" key="6">
    <source>
        <dbReference type="PIRNR" id="PIRNR000139"/>
    </source>
</evidence>
<dbReference type="Proteomes" id="UP000294739">
    <property type="component" value="Unassembled WGS sequence"/>
</dbReference>
<dbReference type="AlphaFoldDB" id="A0A4R5DRN6"/>
<dbReference type="PANTHER" id="PTHR32479:SF17">
    <property type="entry name" value="GLYCOLATE OXIDASE IRON-SULFUR SUBUNIT"/>
    <property type="match status" value="1"/>
</dbReference>
<organism evidence="8 9">
    <name type="scientific">Jiangella asiatica</name>
    <dbReference type="NCBI Taxonomy" id="2530372"/>
    <lineage>
        <taxon>Bacteria</taxon>
        <taxon>Bacillati</taxon>
        <taxon>Actinomycetota</taxon>
        <taxon>Actinomycetes</taxon>
        <taxon>Jiangellales</taxon>
        <taxon>Jiangellaceae</taxon>
        <taxon>Jiangella</taxon>
    </lineage>
</organism>
<dbReference type="Pfam" id="PF13183">
    <property type="entry name" value="Fer4_8"/>
    <property type="match status" value="1"/>
</dbReference>
<keyword evidence="4 6" id="KW-0408">Iron</keyword>
<dbReference type="PANTHER" id="PTHR32479">
    <property type="entry name" value="GLYCOLATE OXIDASE IRON-SULFUR SUBUNIT"/>
    <property type="match status" value="1"/>
</dbReference>
<feature type="domain" description="4Fe-4S ferredoxin-type" evidence="7">
    <location>
        <begin position="27"/>
        <end position="59"/>
    </location>
</feature>
<comment type="catalytic activity">
    <reaction evidence="6">
        <text>(R)-lactate + A = pyruvate + AH2</text>
        <dbReference type="Rhea" id="RHEA:15089"/>
        <dbReference type="ChEBI" id="CHEBI:13193"/>
        <dbReference type="ChEBI" id="CHEBI:15361"/>
        <dbReference type="ChEBI" id="CHEBI:16004"/>
        <dbReference type="ChEBI" id="CHEBI:17499"/>
    </reaction>
</comment>
<sequence>MSGPSRELPIVPRRSGAVDEGDHGVHGRGIFDAGLLDRCISCGFCLPVCPTYALEKDEQSSPRGRITLMRALEAGRLEPDDPTLQHEASFCLGCRACETVCPAGVEYGPMLEQWRDHQWRVGHGPAPARWLRWAVARRLPLRLAGLVRRFARTRARSVDPDTPHVMLGCAERVLFPKVSRAAVALVDGADAPAAQGCCGALHAHNGDSAGGRAMAERLGRDLPGTIVTTSGGCAAHLADALGRDRVVEISEYLARSGWSPGTKLMTHGSHGHPRPIRVTLQDSCHLRNGLGVFAQPRQLLEQIADYVELPSAGSCCGAAGSYSVLRPRDSKRVLAPKLAEIEALDVDYVVAVNPGCLLQLKQGLLRSKVKAVHLVELLSQAAPRQ</sequence>
<comment type="cofactor">
    <cofactor evidence="6">
        <name>[4Fe-4S] cluster</name>
        <dbReference type="ChEBI" id="CHEBI:49883"/>
    </cofactor>
    <text evidence="6">Binds 2 [4Fe-4S] clusters.</text>
</comment>
<gene>
    <name evidence="8" type="ORF">E1269_02345</name>
</gene>
<dbReference type="GO" id="GO:0051539">
    <property type="term" value="F:4 iron, 4 sulfur cluster binding"/>
    <property type="evidence" value="ECO:0007669"/>
    <property type="project" value="UniProtKB-UniRule"/>
</dbReference>
<reference evidence="8 9" key="1">
    <citation type="submission" date="2019-03" db="EMBL/GenBank/DDBJ databases">
        <title>Draft genome sequences of novel Actinobacteria.</title>
        <authorList>
            <person name="Sahin N."/>
            <person name="Ay H."/>
            <person name="Saygin H."/>
        </authorList>
    </citation>
    <scope>NUCLEOTIDE SEQUENCE [LARGE SCALE GENOMIC DNA]</scope>
    <source>
        <strain evidence="8 9">5K138</strain>
    </source>
</reference>
<dbReference type="InterPro" id="IPR009051">
    <property type="entry name" value="Helical_ferredxn"/>
</dbReference>
<dbReference type="Pfam" id="PF02754">
    <property type="entry name" value="CCG"/>
    <property type="match status" value="2"/>
</dbReference>
<dbReference type="GO" id="GO:0046872">
    <property type="term" value="F:metal ion binding"/>
    <property type="evidence" value="ECO:0007669"/>
    <property type="project" value="UniProtKB-UniRule"/>
</dbReference>
<dbReference type="PIRSF" id="PIRSF000139">
    <property type="entry name" value="Glc_ox_4Fe-4S"/>
    <property type="match status" value="1"/>
</dbReference>
<evidence type="ECO:0000256" key="3">
    <source>
        <dbReference type="ARBA" id="ARBA00022737"/>
    </source>
</evidence>
<dbReference type="InterPro" id="IPR012257">
    <property type="entry name" value="Glc_ox_4Fe-4S"/>
</dbReference>
<keyword evidence="6" id="KW-0249">Electron transport</keyword>
<dbReference type="GO" id="GO:0019154">
    <property type="term" value="F:glycolate dehydrogenase activity"/>
    <property type="evidence" value="ECO:0007669"/>
    <property type="project" value="UniProtKB-EC"/>
</dbReference>
<keyword evidence="3" id="KW-0677">Repeat</keyword>
<feature type="domain" description="4Fe-4S ferredoxin-type" evidence="7">
    <location>
        <begin position="82"/>
        <end position="105"/>
    </location>
</feature>
<comment type="function">
    <text evidence="6">Component of a complex that catalyzes the oxidation of glycolate to glyoxylate.</text>
</comment>
<dbReference type="PROSITE" id="PS00198">
    <property type="entry name" value="4FE4S_FER_1"/>
    <property type="match status" value="2"/>
</dbReference>
<comment type="catalytic activity">
    <reaction evidence="6">
        <text>glycolate + A = glyoxylate + AH2</text>
        <dbReference type="Rhea" id="RHEA:21264"/>
        <dbReference type="ChEBI" id="CHEBI:13193"/>
        <dbReference type="ChEBI" id="CHEBI:17499"/>
        <dbReference type="ChEBI" id="CHEBI:29805"/>
        <dbReference type="ChEBI" id="CHEBI:36655"/>
        <dbReference type="EC" id="1.1.99.14"/>
    </reaction>
</comment>
<evidence type="ECO:0000313" key="8">
    <source>
        <dbReference type="EMBL" id="TDE14974.1"/>
    </source>
</evidence>
<dbReference type="SUPFAM" id="SSF54862">
    <property type="entry name" value="4Fe-4S ferredoxins"/>
    <property type="match status" value="1"/>
</dbReference>
<name>A0A4R5DRN6_9ACTN</name>
<evidence type="ECO:0000256" key="4">
    <source>
        <dbReference type="ARBA" id="ARBA00023004"/>
    </source>
</evidence>
<keyword evidence="5 6" id="KW-0411">Iron-sulfur</keyword>
<dbReference type="InterPro" id="IPR004017">
    <property type="entry name" value="Cys_rich_dom"/>
</dbReference>